<comment type="similarity">
    <text evidence="1">Belongs to the histone H3 family.</text>
</comment>
<evidence type="ECO:0000256" key="2">
    <source>
        <dbReference type="SAM" id="MobiDB-lite"/>
    </source>
</evidence>
<protein>
    <submittedName>
        <fullName evidence="5">Histone H2A/H2B/H3 domain-containing protein</fullName>
    </submittedName>
</protein>
<feature type="region of interest" description="Disordered" evidence="2">
    <location>
        <begin position="1"/>
        <end position="61"/>
    </location>
</feature>
<dbReference type="InterPro" id="IPR000164">
    <property type="entry name" value="Histone_H3/CENP-A"/>
</dbReference>
<evidence type="ECO:0000256" key="1">
    <source>
        <dbReference type="ARBA" id="ARBA00010343"/>
    </source>
</evidence>
<dbReference type="GO" id="GO:0000786">
    <property type="term" value="C:nucleosome"/>
    <property type="evidence" value="ECO:0007669"/>
    <property type="project" value="InterPro"/>
</dbReference>
<feature type="region of interest" description="Disordered" evidence="2">
    <location>
        <begin position="79"/>
        <end position="119"/>
    </location>
</feature>
<feature type="compositionally biased region" description="Polar residues" evidence="2">
    <location>
        <begin position="22"/>
        <end position="32"/>
    </location>
</feature>
<dbReference type="GO" id="GO:0046982">
    <property type="term" value="F:protein heterodimerization activity"/>
    <property type="evidence" value="ECO:0007669"/>
    <property type="project" value="InterPro"/>
</dbReference>
<accession>A0A915DKI8</accession>
<dbReference type="Pfam" id="PF00125">
    <property type="entry name" value="Histone"/>
    <property type="match status" value="1"/>
</dbReference>
<name>A0A915DKI8_9BILA</name>
<dbReference type="SUPFAM" id="SSF47113">
    <property type="entry name" value="Histone-fold"/>
    <property type="match status" value="1"/>
</dbReference>
<dbReference type="Proteomes" id="UP000887574">
    <property type="component" value="Unplaced"/>
</dbReference>
<feature type="domain" description="Core Histone H2A/H2B/H3" evidence="3">
    <location>
        <begin position="188"/>
        <end position="232"/>
    </location>
</feature>
<dbReference type="WBParaSite" id="jg20507">
    <property type="protein sequence ID" value="jg20507"/>
    <property type="gene ID" value="jg20507"/>
</dbReference>
<dbReference type="InterPro" id="IPR007125">
    <property type="entry name" value="H2A/H2B/H3"/>
</dbReference>
<dbReference type="GO" id="GO:0003677">
    <property type="term" value="F:DNA binding"/>
    <property type="evidence" value="ECO:0007669"/>
    <property type="project" value="InterPro"/>
</dbReference>
<feature type="compositionally biased region" description="Low complexity" evidence="2">
    <location>
        <begin position="89"/>
        <end position="111"/>
    </location>
</feature>
<organism evidence="4 5">
    <name type="scientific">Ditylenchus dipsaci</name>
    <dbReference type="NCBI Taxonomy" id="166011"/>
    <lineage>
        <taxon>Eukaryota</taxon>
        <taxon>Metazoa</taxon>
        <taxon>Ecdysozoa</taxon>
        <taxon>Nematoda</taxon>
        <taxon>Chromadorea</taxon>
        <taxon>Rhabditida</taxon>
        <taxon>Tylenchina</taxon>
        <taxon>Tylenchomorpha</taxon>
        <taxon>Sphaerularioidea</taxon>
        <taxon>Anguinidae</taxon>
        <taxon>Anguininae</taxon>
        <taxon>Ditylenchus</taxon>
    </lineage>
</organism>
<dbReference type="GO" id="GO:0030527">
    <property type="term" value="F:structural constituent of chromatin"/>
    <property type="evidence" value="ECO:0007669"/>
    <property type="project" value="InterPro"/>
</dbReference>
<proteinExistence type="inferred from homology"/>
<dbReference type="Gene3D" id="1.10.20.10">
    <property type="entry name" value="Histone, subunit A"/>
    <property type="match status" value="1"/>
</dbReference>
<evidence type="ECO:0000313" key="4">
    <source>
        <dbReference type="Proteomes" id="UP000887574"/>
    </source>
</evidence>
<reference evidence="5" key="1">
    <citation type="submission" date="2022-11" db="UniProtKB">
        <authorList>
            <consortium name="WormBaseParasite"/>
        </authorList>
    </citation>
    <scope>IDENTIFICATION</scope>
</reference>
<keyword evidence="4" id="KW-1185">Reference proteome</keyword>
<dbReference type="PANTHER" id="PTHR11426">
    <property type="entry name" value="HISTONE H3"/>
    <property type="match status" value="1"/>
</dbReference>
<evidence type="ECO:0000313" key="5">
    <source>
        <dbReference type="WBParaSite" id="jg20507"/>
    </source>
</evidence>
<dbReference type="SMART" id="SM00428">
    <property type="entry name" value="H3"/>
    <property type="match status" value="1"/>
</dbReference>
<sequence>MSEPQPPTIAPEVICMDDDKNTALNSETQNTKPRALTPQLIIIESSEDDAEELSTQPAQHLSTLPVQRLLMNEVEKQHLRKSSRLAGTSKSNSRQGSSSNPSNKSNPSSNRQENRIGAAQSNCSETVRCCRASQKSLDIKSYLKPLVDCFPPRFVLEINLCAVVFRKFGVDDNPVESLEVSDKVTQEQGHFEIRYRREALECLQEAAEAMLVVLFEDTNLCALHAKRVTIMEIRAIDVHCASCRDGSLNNFTIGFLVFKWHVRNRAKKAEKLSKAQNEQYLHPTNEENKGKNLLIDAHVEGEMMKLLKTRSENQTAFEAENPELERIICQLEKREIFREKDGSAQSGKRQGE</sequence>
<dbReference type="AlphaFoldDB" id="A0A915DKI8"/>
<evidence type="ECO:0000259" key="3">
    <source>
        <dbReference type="Pfam" id="PF00125"/>
    </source>
</evidence>
<dbReference type="InterPro" id="IPR009072">
    <property type="entry name" value="Histone-fold"/>
</dbReference>